<dbReference type="InterPro" id="IPR049256">
    <property type="entry name" value="Get5_C"/>
</dbReference>
<dbReference type="InterPro" id="IPR029071">
    <property type="entry name" value="Ubiquitin-like_domsf"/>
</dbReference>
<dbReference type="Gene3D" id="3.10.20.90">
    <property type="entry name" value="Phosphatidylinositol 3-kinase Catalytic Subunit, Chain A, domain 1"/>
    <property type="match status" value="1"/>
</dbReference>
<reference evidence="3" key="1">
    <citation type="submission" date="2020-04" db="EMBL/GenBank/DDBJ databases">
        <title>Draft genome resource of the tomato pathogen Pseudocercospora fuligena.</title>
        <authorList>
            <person name="Zaccaron A."/>
        </authorList>
    </citation>
    <scope>NUCLEOTIDE SEQUENCE</scope>
    <source>
        <strain evidence="3">PF001</strain>
    </source>
</reference>
<dbReference type="InterPro" id="IPR000626">
    <property type="entry name" value="Ubiquitin-like_dom"/>
</dbReference>
<dbReference type="EMBL" id="JABCIY010000193">
    <property type="protein sequence ID" value="KAF7189226.1"/>
    <property type="molecule type" value="Genomic_DNA"/>
</dbReference>
<feature type="compositionally biased region" description="Basic and acidic residues" evidence="1">
    <location>
        <begin position="168"/>
        <end position="195"/>
    </location>
</feature>
<comment type="caution">
    <text evidence="3">The sequence shown here is derived from an EMBL/GenBank/DDBJ whole genome shotgun (WGS) entry which is preliminary data.</text>
</comment>
<dbReference type="Proteomes" id="UP000660729">
    <property type="component" value="Unassembled WGS sequence"/>
</dbReference>
<evidence type="ECO:0000256" key="1">
    <source>
        <dbReference type="SAM" id="MobiDB-lite"/>
    </source>
</evidence>
<gene>
    <name evidence="3" type="ORF">HII31_09379</name>
</gene>
<feature type="domain" description="Ubiquitin-like" evidence="2">
    <location>
        <begin position="64"/>
        <end position="141"/>
    </location>
</feature>
<feature type="region of interest" description="Disordered" evidence="1">
    <location>
        <begin position="140"/>
        <end position="204"/>
    </location>
</feature>
<dbReference type="OrthoDB" id="5366541at2759"/>
<evidence type="ECO:0000313" key="4">
    <source>
        <dbReference type="Proteomes" id="UP000660729"/>
    </source>
</evidence>
<feature type="compositionally biased region" description="Basic and acidic residues" evidence="1">
    <location>
        <begin position="22"/>
        <end position="31"/>
    </location>
</feature>
<proteinExistence type="predicted"/>
<dbReference type="SUPFAM" id="SSF54236">
    <property type="entry name" value="Ubiquitin-like"/>
    <property type="match status" value="1"/>
</dbReference>
<feature type="compositionally biased region" description="Polar residues" evidence="1">
    <location>
        <begin position="33"/>
        <end position="42"/>
    </location>
</feature>
<dbReference type="InterPro" id="IPR024737">
    <property type="entry name" value="Get5_N"/>
</dbReference>
<organism evidence="3 4">
    <name type="scientific">Pseudocercospora fuligena</name>
    <dbReference type="NCBI Taxonomy" id="685502"/>
    <lineage>
        <taxon>Eukaryota</taxon>
        <taxon>Fungi</taxon>
        <taxon>Dikarya</taxon>
        <taxon>Ascomycota</taxon>
        <taxon>Pezizomycotina</taxon>
        <taxon>Dothideomycetes</taxon>
        <taxon>Dothideomycetidae</taxon>
        <taxon>Mycosphaerellales</taxon>
        <taxon>Mycosphaerellaceae</taxon>
        <taxon>Pseudocercospora</taxon>
    </lineage>
</organism>
<evidence type="ECO:0000313" key="3">
    <source>
        <dbReference type="EMBL" id="KAF7189226.1"/>
    </source>
</evidence>
<name>A0A8H6RAX0_9PEZI</name>
<keyword evidence="4" id="KW-1185">Reference proteome</keyword>
<protein>
    <recommendedName>
        <fullName evidence="2">Ubiquitin-like domain-containing protein</fullName>
    </recommendedName>
</protein>
<evidence type="ECO:0000259" key="2">
    <source>
        <dbReference type="PROSITE" id="PS50053"/>
    </source>
</evidence>
<feature type="region of interest" description="Disordered" evidence="1">
    <location>
        <begin position="22"/>
        <end position="57"/>
    </location>
</feature>
<dbReference type="AlphaFoldDB" id="A0A8H6RAX0"/>
<sequence>MSEVTFAKSFLATLDKKAIKLPADHVSDPRKYPNQSPYTLPKQTHPYPRKTGPTSTQQAQAKTISATLKPMKAGETVTLSNIALDSTIFDLKSQYASKTGLQQDKIKLLLNKKPAQDLKTLKDLGVEKDVEFSIMIMGGAGSTPRAQSPAVAEKAPAPPAAAPPAAEAGDKMEVDEKTPAPESEKAAAEAEKMDTSDDSPESILKTDDFWSDLQGFLITRLKDEAQGEKLSKLFRQAWSSSSSKP</sequence>
<dbReference type="PROSITE" id="PS50053">
    <property type="entry name" value="UBIQUITIN_2"/>
    <property type="match status" value="1"/>
</dbReference>
<dbReference type="Pfam" id="PF17183">
    <property type="entry name" value="Get5_C"/>
    <property type="match status" value="1"/>
</dbReference>
<dbReference type="Gene3D" id="1.10.286.70">
    <property type="entry name" value="Get5 dimerization domain"/>
    <property type="match status" value="1"/>
</dbReference>
<dbReference type="Pfam" id="PF12754">
    <property type="entry name" value="Get5_N"/>
    <property type="match status" value="1"/>
</dbReference>
<accession>A0A8H6RAX0</accession>